<dbReference type="InterPro" id="IPR044068">
    <property type="entry name" value="CB"/>
</dbReference>
<evidence type="ECO:0000313" key="2">
    <source>
        <dbReference type="EMBL" id="KKM79382.1"/>
    </source>
</evidence>
<dbReference type="EMBL" id="LAZR01008343">
    <property type="protein sequence ID" value="KKM79382.1"/>
    <property type="molecule type" value="Genomic_DNA"/>
</dbReference>
<feature type="domain" description="Core-binding (CB)" evidence="1">
    <location>
        <begin position="24"/>
        <end position="104"/>
    </location>
</feature>
<dbReference type="InterPro" id="IPR011010">
    <property type="entry name" value="DNA_brk_join_enz"/>
</dbReference>
<protein>
    <recommendedName>
        <fullName evidence="1">Core-binding (CB) domain-containing protein</fullName>
    </recommendedName>
</protein>
<dbReference type="AlphaFoldDB" id="A0A0F9NDD1"/>
<name>A0A0F9NDD1_9ZZZZ</name>
<organism evidence="2">
    <name type="scientific">marine sediment metagenome</name>
    <dbReference type="NCBI Taxonomy" id="412755"/>
    <lineage>
        <taxon>unclassified sequences</taxon>
        <taxon>metagenomes</taxon>
        <taxon>ecological metagenomes</taxon>
    </lineage>
</organism>
<comment type="caution">
    <text evidence="2">The sequence shown here is derived from an EMBL/GenBank/DDBJ whole genome shotgun (WGS) entry which is preliminary data.</text>
</comment>
<dbReference type="GO" id="GO:0003677">
    <property type="term" value="F:DNA binding"/>
    <property type="evidence" value="ECO:0007669"/>
    <property type="project" value="InterPro"/>
</dbReference>
<gene>
    <name evidence="2" type="ORF">LCGC14_1350430</name>
</gene>
<dbReference type="PROSITE" id="PS51900">
    <property type="entry name" value="CB"/>
    <property type="match status" value="1"/>
</dbReference>
<sequence>MDESKYKNYEDHFKGEKALILTNKTNQFYVNSYLVEVKKRSDGAYRNQKSALKSFFDYLDKPVDKIYMWDVINYFNDVLEGKSILKDSKETRRSYLKSFFSYVQGTLASKQTIYQNPVPNYQIYKFKSRDTDIKKQSEKNEKILTKTQLLEILNYIKKNYTKNKRTFIFFCLCECTGARYSEIRTIKIEN</sequence>
<proteinExistence type="predicted"/>
<evidence type="ECO:0000259" key="1">
    <source>
        <dbReference type="PROSITE" id="PS51900"/>
    </source>
</evidence>
<feature type="non-terminal residue" evidence="2">
    <location>
        <position position="190"/>
    </location>
</feature>
<reference evidence="2" key="1">
    <citation type="journal article" date="2015" name="Nature">
        <title>Complex archaea that bridge the gap between prokaryotes and eukaryotes.</title>
        <authorList>
            <person name="Spang A."/>
            <person name="Saw J.H."/>
            <person name="Jorgensen S.L."/>
            <person name="Zaremba-Niedzwiedzka K."/>
            <person name="Martijn J."/>
            <person name="Lind A.E."/>
            <person name="van Eijk R."/>
            <person name="Schleper C."/>
            <person name="Guy L."/>
            <person name="Ettema T.J."/>
        </authorList>
    </citation>
    <scope>NUCLEOTIDE SEQUENCE</scope>
</reference>
<dbReference type="SUPFAM" id="SSF56349">
    <property type="entry name" value="DNA breaking-rejoining enzymes"/>
    <property type="match status" value="1"/>
</dbReference>
<accession>A0A0F9NDD1</accession>